<dbReference type="InterPro" id="IPR015915">
    <property type="entry name" value="Kelch-typ_b-propeller"/>
</dbReference>
<reference evidence="16 17" key="1">
    <citation type="submission" date="2011-07" db="EMBL/GenBank/DDBJ databases">
        <authorList>
            <person name="Coyne R."/>
            <person name="Brami D."/>
            <person name="Johnson J."/>
            <person name="Hostetler J."/>
            <person name="Hannick L."/>
            <person name="Clark T."/>
            <person name="Cassidy-Hanley D."/>
            <person name="Inman J."/>
        </authorList>
    </citation>
    <scope>NUCLEOTIDE SEQUENCE [LARGE SCALE GENOMIC DNA]</scope>
    <source>
        <strain evidence="16 17">G5</strain>
    </source>
</reference>
<name>G0QQR7_ICHMU</name>
<dbReference type="InterPro" id="IPR029052">
    <property type="entry name" value="Metallo-depent_PP-like"/>
</dbReference>
<feature type="compositionally biased region" description="Polar residues" evidence="14">
    <location>
        <begin position="860"/>
        <end position="870"/>
    </location>
</feature>
<feature type="region of interest" description="Disordered" evidence="14">
    <location>
        <begin position="851"/>
        <end position="870"/>
    </location>
</feature>
<dbReference type="GO" id="GO:0005634">
    <property type="term" value="C:nucleus"/>
    <property type="evidence" value="ECO:0007669"/>
    <property type="project" value="UniProtKB-SubCell"/>
</dbReference>
<evidence type="ECO:0000256" key="7">
    <source>
        <dbReference type="ARBA" id="ARBA00022801"/>
    </source>
</evidence>
<dbReference type="SMART" id="SM00156">
    <property type="entry name" value="PP2Ac"/>
    <property type="match status" value="1"/>
</dbReference>
<evidence type="ECO:0000256" key="13">
    <source>
        <dbReference type="RuleBase" id="RU004273"/>
    </source>
</evidence>
<dbReference type="InterPro" id="IPR006652">
    <property type="entry name" value="Kelch_1"/>
</dbReference>
<dbReference type="EC" id="3.1.3.16" evidence="13"/>
<comment type="catalytic activity">
    <reaction evidence="12 13">
        <text>O-phospho-L-threonyl-[protein] + H2O = L-threonyl-[protein] + phosphate</text>
        <dbReference type="Rhea" id="RHEA:47004"/>
        <dbReference type="Rhea" id="RHEA-COMP:11060"/>
        <dbReference type="Rhea" id="RHEA-COMP:11605"/>
        <dbReference type="ChEBI" id="CHEBI:15377"/>
        <dbReference type="ChEBI" id="CHEBI:30013"/>
        <dbReference type="ChEBI" id="CHEBI:43474"/>
        <dbReference type="ChEBI" id="CHEBI:61977"/>
        <dbReference type="EC" id="3.1.3.16"/>
    </reaction>
</comment>
<dbReference type="EMBL" id="GL983673">
    <property type="protein sequence ID" value="EGR32438.1"/>
    <property type="molecule type" value="Genomic_DNA"/>
</dbReference>
<keyword evidence="7 13" id="KW-0378">Hydrolase</keyword>
<comment type="subcellular location">
    <subcellularLocation>
        <location evidence="2">Nucleus</location>
    </subcellularLocation>
</comment>
<evidence type="ECO:0000256" key="1">
    <source>
        <dbReference type="ARBA" id="ARBA00001936"/>
    </source>
</evidence>
<dbReference type="OrthoDB" id="309851at2759"/>
<evidence type="ECO:0000256" key="3">
    <source>
        <dbReference type="ARBA" id="ARBA00005671"/>
    </source>
</evidence>
<evidence type="ECO:0000256" key="5">
    <source>
        <dbReference type="ARBA" id="ARBA00022723"/>
    </source>
</evidence>
<dbReference type="STRING" id="857967.G0QQR7"/>
<comment type="cofactor">
    <cofactor evidence="1">
        <name>Mn(2+)</name>
        <dbReference type="ChEBI" id="CHEBI:29035"/>
    </cofactor>
</comment>
<dbReference type="eggNOG" id="KOG0379">
    <property type="taxonomic scope" value="Eukaryota"/>
</dbReference>
<dbReference type="GeneID" id="14908607"/>
<sequence length="870" mass="98181">MEKVEYQGTAPQARFGHTITYISKGKAILFGGATGDTGRFQITGDTYSFDVQTRIWKKIETNGNQPSPRAAHAAVGLEINQMVVYGGATGGGSLASDDLYLLDLRGIDDIGMWKVVPVVGQTPGRRYGHTITYTKPFLVVFGGNTGQEAVSDCWYLNVEKSPFTWQKIEPKNEIPRVRVYHSASLCNQGSANGMVVMFGGRSNDQSALNDAWGLRRHRDGRWDWVKAPYKSEKELPVGRYQHSSLFLGKLLFIIGGRTNNVGEYLGLEVYDTETSEWSRFSSLQRFRHGSWIVDNFIYIYGGFELESPNIPTDVIVKINLLKSISTNGDLLMKIINTLKQSSPNNSSLMEIQQISPTTGGNTGDLNSTANSNISSQFGKISPNSINSSFNNNNQFQQQQIQSLPTQQQQHQSYQQQQGQQKYSPTQNMNQYVGGVVNNISNANKYMPNQINSKIQKPQSIGKTFEFMESIVAEETKTNDNRKVSNKGQKISNIYNQVDFNSNKGVAYDPNSIHNIMIQHLLQPKSYINFPENVPFKFSSEHIIQLCNLAEEIIKNQPIVLRVRAPMKIFGDIHGQYSDLMRFFDLWGSPCENGKDSDIESFDYLFLGDYVDRGNHSLETICLLLALKVRYPNQIHLLRGNHEDKWINTGFGFSDECNQRLGEDPSDEDSVFNRVNRLFEWLPLATIIEDKIICLHGGIGGSLHYIQEIENLQRPLEVIHEVNTPEHQLIVDILWSDPTDSDQELGIQANVIRDPAGTGNIVKFGPDRVNQFLQNNGLSMILRAHECVMDGFERFAGGKLITVFSATDYCGRHKNAGAVLILKNNFEIIPKLIYPNSEIQHNWIEDEEALKKRPPTPPRWKNNNNIRKSFD</sequence>
<dbReference type="RefSeq" id="XP_004036424.1">
    <property type="nucleotide sequence ID" value="XM_004036376.1"/>
</dbReference>
<dbReference type="PIRSF" id="PIRSF036363">
    <property type="entry name" value="PPP_BSU1"/>
    <property type="match status" value="1"/>
</dbReference>
<evidence type="ECO:0000313" key="16">
    <source>
        <dbReference type="EMBL" id="EGR32438.1"/>
    </source>
</evidence>
<keyword evidence="8" id="KW-0904">Protein phosphatase</keyword>
<dbReference type="OMA" id="FRHTSWM"/>
<evidence type="ECO:0000256" key="8">
    <source>
        <dbReference type="ARBA" id="ARBA00022912"/>
    </source>
</evidence>
<evidence type="ECO:0000256" key="6">
    <source>
        <dbReference type="ARBA" id="ARBA00022737"/>
    </source>
</evidence>
<feature type="compositionally biased region" description="Polar residues" evidence="14">
    <location>
        <begin position="354"/>
        <end position="382"/>
    </location>
</feature>
<dbReference type="GO" id="GO:0005886">
    <property type="term" value="C:plasma membrane"/>
    <property type="evidence" value="ECO:0007669"/>
    <property type="project" value="UniProtKB-ARBA"/>
</dbReference>
<organism evidence="16 17">
    <name type="scientific">Ichthyophthirius multifiliis</name>
    <name type="common">White spot disease agent</name>
    <name type="synonym">Ich</name>
    <dbReference type="NCBI Taxonomy" id="5932"/>
    <lineage>
        <taxon>Eukaryota</taxon>
        <taxon>Sar</taxon>
        <taxon>Alveolata</taxon>
        <taxon>Ciliophora</taxon>
        <taxon>Intramacronucleata</taxon>
        <taxon>Oligohymenophorea</taxon>
        <taxon>Hymenostomatida</taxon>
        <taxon>Ophryoglenina</taxon>
        <taxon>Ichthyophthirius</taxon>
    </lineage>
</organism>
<dbReference type="Proteomes" id="UP000008983">
    <property type="component" value="Unassembled WGS sequence"/>
</dbReference>
<evidence type="ECO:0000256" key="12">
    <source>
        <dbReference type="ARBA" id="ARBA00048336"/>
    </source>
</evidence>
<dbReference type="PANTHER" id="PTHR46422">
    <property type="entry name" value="SERINE/THREONINE-PROTEIN PHOSPHATASE BSL3"/>
    <property type="match status" value="1"/>
</dbReference>
<accession>G0QQR7</accession>
<gene>
    <name evidence="16" type="ORF">IMG5_083260</name>
</gene>
<evidence type="ECO:0000256" key="4">
    <source>
        <dbReference type="ARBA" id="ARBA00022441"/>
    </source>
</evidence>
<dbReference type="eggNOG" id="KOG0374">
    <property type="taxonomic scope" value="Eukaryota"/>
</dbReference>
<evidence type="ECO:0000259" key="15">
    <source>
        <dbReference type="PROSITE" id="PS00125"/>
    </source>
</evidence>
<keyword evidence="4" id="KW-0880">Kelch repeat</keyword>
<dbReference type="PROSITE" id="PS00125">
    <property type="entry name" value="SER_THR_PHOSPHATASE"/>
    <property type="match status" value="1"/>
</dbReference>
<keyword evidence="10" id="KW-0539">Nucleus</keyword>
<evidence type="ECO:0000313" key="17">
    <source>
        <dbReference type="Proteomes" id="UP000008983"/>
    </source>
</evidence>
<dbReference type="Gene3D" id="3.60.21.10">
    <property type="match status" value="1"/>
</dbReference>
<dbReference type="Pfam" id="PF00149">
    <property type="entry name" value="Metallophos"/>
    <property type="match status" value="1"/>
</dbReference>
<evidence type="ECO:0000256" key="11">
    <source>
        <dbReference type="ARBA" id="ARBA00047761"/>
    </source>
</evidence>
<keyword evidence="9" id="KW-0464">Manganese</keyword>
<comment type="catalytic activity">
    <reaction evidence="11">
        <text>O-phospho-L-seryl-[protein] + H2O = L-seryl-[protein] + phosphate</text>
        <dbReference type="Rhea" id="RHEA:20629"/>
        <dbReference type="Rhea" id="RHEA-COMP:9863"/>
        <dbReference type="Rhea" id="RHEA-COMP:11604"/>
        <dbReference type="ChEBI" id="CHEBI:15377"/>
        <dbReference type="ChEBI" id="CHEBI:29999"/>
        <dbReference type="ChEBI" id="CHEBI:43474"/>
        <dbReference type="ChEBI" id="CHEBI:83421"/>
        <dbReference type="EC" id="3.1.3.16"/>
    </reaction>
</comment>
<dbReference type="SUPFAM" id="SSF56300">
    <property type="entry name" value="Metallo-dependent phosphatases"/>
    <property type="match status" value="1"/>
</dbReference>
<dbReference type="InterPro" id="IPR012391">
    <property type="entry name" value="Ser/Thr_prot_Pase_BSU1"/>
</dbReference>
<feature type="domain" description="Serine/threonine specific protein phosphatases" evidence="15">
    <location>
        <begin position="637"/>
        <end position="642"/>
    </location>
</feature>
<dbReference type="PANTHER" id="PTHR46422:SF4">
    <property type="entry name" value="SERINE_THREONINE-PROTEIN PHOSPHATASE BSL3"/>
    <property type="match status" value="1"/>
</dbReference>
<dbReference type="GO" id="GO:0016740">
    <property type="term" value="F:transferase activity"/>
    <property type="evidence" value="ECO:0007669"/>
    <property type="project" value="UniProtKB-KW"/>
</dbReference>
<dbReference type="AlphaFoldDB" id="G0QQR7"/>
<evidence type="ECO:0000256" key="10">
    <source>
        <dbReference type="ARBA" id="ARBA00023242"/>
    </source>
</evidence>
<dbReference type="InterPro" id="IPR004843">
    <property type="entry name" value="Calcineurin-like_PHP"/>
</dbReference>
<proteinExistence type="inferred from homology"/>
<dbReference type="GO" id="GO:0046872">
    <property type="term" value="F:metal ion binding"/>
    <property type="evidence" value="ECO:0007669"/>
    <property type="project" value="UniProtKB-KW"/>
</dbReference>
<dbReference type="PRINTS" id="PR00114">
    <property type="entry name" value="STPHPHTASE"/>
</dbReference>
<evidence type="ECO:0000256" key="14">
    <source>
        <dbReference type="SAM" id="MobiDB-lite"/>
    </source>
</evidence>
<keyword evidence="5" id="KW-0479">Metal-binding</keyword>
<dbReference type="SUPFAM" id="SSF117281">
    <property type="entry name" value="Kelch motif"/>
    <property type="match status" value="2"/>
</dbReference>
<dbReference type="GO" id="GO:0004722">
    <property type="term" value="F:protein serine/threonine phosphatase activity"/>
    <property type="evidence" value="ECO:0007669"/>
    <property type="project" value="UniProtKB-EC"/>
</dbReference>
<feature type="region of interest" description="Disordered" evidence="14">
    <location>
        <begin position="354"/>
        <end position="426"/>
    </location>
</feature>
<evidence type="ECO:0000256" key="2">
    <source>
        <dbReference type="ARBA" id="ARBA00004123"/>
    </source>
</evidence>
<dbReference type="Pfam" id="PF01344">
    <property type="entry name" value="Kelch_1"/>
    <property type="match status" value="1"/>
</dbReference>
<comment type="similarity">
    <text evidence="3">Belongs to the PPP phosphatase family. BSU subfamily.</text>
</comment>
<evidence type="ECO:0000256" key="9">
    <source>
        <dbReference type="ARBA" id="ARBA00023211"/>
    </source>
</evidence>
<feature type="compositionally biased region" description="Low complexity" evidence="14">
    <location>
        <begin position="383"/>
        <end position="426"/>
    </location>
</feature>
<keyword evidence="16" id="KW-0808">Transferase</keyword>
<dbReference type="Pfam" id="PF24681">
    <property type="entry name" value="Kelch_KLHDC2_KLHL20_DRC7"/>
    <property type="match status" value="1"/>
</dbReference>
<keyword evidence="17" id="KW-1185">Reference proteome</keyword>
<dbReference type="InParanoid" id="G0QQR7"/>
<dbReference type="GO" id="GO:0009742">
    <property type="term" value="P:brassinosteroid mediated signaling pathway"/>
    <property type="evidence" value="ECO:0007669"/>
    <property type="project" value="InterPro"/>
</dbReference>
<dbReference type="FunFam" id="3.60.21.10:FF:000008">
    <property type="entry name" value="Serine/threonine-protein phosphatase"/>
    <property type="match status" value="1"/>
</dbReference>
<protein>
    <recommendedName>
        <fullName evidence="13">Serine/threonine-protein phosphatase</fullName>
        <ecNumber evidence="13">3.1.3.16</ecNumber>
    </recommendedName>
</protein>
<dbReference type="Gene3D" id="2.120.10.80">
    <property type="entry name" value="Kelch-type beta propeller"/>
    <property type="match status" value="2"/>
</dbReference>
<keyword evidence="6" id="KW-0677">Repeat</keyword>
<dbReference type="InterPro" id="IPR006186">
    <property type="entry name" value="Ser/Thr-sp_prot-phosphatase"/>
</dbReference>